<dbReference type="PANTHER" id="PTHR36836">
    <property type="entry name" value="COLANIC ACID BIOSYNTHESIS PROTEIN WCAK"/>
    <property type="match status" value="1"/>
</dbReference>
<name>A0A7X0S9J4_9CLOT</name>
<keyword evidence="2" id="KW-0808">Transferase</keyword>
<dbReference type="Pfam" id="PF04230">
    <property type="entry name" value="PS_pyruv_trans"/>
    <property type="match status" value="1"/>
</dbReference>
<organism evidence="2 3">
    <name type="scientific">Clostridium gasigenes</name>
    <dbReference type="NCBI Taxonomy" id="94869"/>
    <lineage>
        <taxon>Bacteria</taxon>
        <taxon>Bacillati</taxon>
        <taxon>Bacillota</taxon>
        <taxon>Clostridia</taxon>
        <taxon>Eubacteriales</taxon>
        <taxon>Clostridiaceae</taxon>
        <taxon>Clostridium</taxon>
    </lineage>
</organism>
<proteinExistence type="predicted"/>
<evidence type="ECO:0000259" key="1">
    <source>
        <dbReference type="Pfam" id="PF04230"/>
    </source>
</evidence>
<dbReference type="InterPro" id="IPR007345">
    <property type="entry name" value="Polysacch_pyruvyl_Trfase"/>
</dbReference>
<dbReference type="EMBL" id="JACKWY010000001">
    <property type="protein sequence ID" value="MBB6713499.1"/>
    <property type="molecule type" value="Genomic_DNA"/>
</dbReference>
<dbReference type="RefSeq" id="WP_185163305.1">
    <property type="nucleotide sequence ID" value="NZ_JACKWY010000001.1"/>
</dbReference>
<sequence>MSKKSINIIGAFDRYNYGDLLFPIVVEKYIEKYKSDFLKEYDLKYYGLVESDLSRVGGKKTKPLKDLYKKQIEENSMIIVSGGEVLAARISSMDVDLSSSNITMITKKIIIKIIGRRNFEQISMKKFLLKTRFPWIVNKRGFIENVYVVYNSVGGSTLNKLRADEVLFIKEALANSDYISVRDEKSLENIKELKPSLAPDSATILSEIFPIEILETKITQKVREIVNSCNKGYICIQTNFCSIRNKEEELVQQIEKIAKETELKVVLLPIGIAANHDDNIALRKLKDIFKIDVIHIEDINIYDIMYFIAKSNFFAGTSLHGSITAMSYGIHHIGLNRDIPKLDNYLKTWDVEEQNHCIDFNELYEAYNNIKKIPKEKLIEKRKEIIKLTIENFNSLFMCLKEEKKDCNNE</sequence>
<feature type="domain" description="Polysaccharide pyruvyl transferase" evidence="1">
    <location>
        <begin position="16"/>
        <end position="338"/>
    </location>
</feature>
<protein>
    <submittedName>
        <fullName evidence="2">Polysaccharide pyruvyl transferase family protein</fullName>
    </submittedName>
</protein>
<dbReference type="PANTHER" id="PTHR36836:SF1">
    <property type="entry name" value="COLANIC ACID BIOSYNTHESIS PROTEIN WCAK"/>
    <property type="match status" value="1"/>
</dbReference>
<comment type="caution">
    <text evidence="2">The sequence shown here is derived from an EMBL/GenBank/DDBJ whole genome shotgun (WGS) entry which is preliminary data.</text>
</comment>
<evidence type="ECO:0000313" key="3">
    <source>
        <dbReference type="Proteomes" id="UP000585258"/>
    </source>
</evidence>
<evidence type="ECO:0000313" key="2">
    <source>
        <dbReference type="EMBL" id="MBB6713499.1"/>
    </source>
</evidence>
<gene>
    <name evidence="2" type="ORF">H7E68_01965</name>
</gene>
<accession>A0A7X0S9J4</accession>
<dbReference type="Proteomes" id="UP000585258">
    <property type="component" value="Unassembled WGS sequence"/>
</dbReference>
<dbReference type="AlphaFoldDB" id="A0A7X0S9J4"/>
<dbReference type="GO" id="GO:0016740">
    <property type="term" value="F:transferase activity"/>
    <property type="evidence" value="ECO:0007669"/>
    <property type="project" value="UniProtKB-KW"/>
</dbReference>
<reference evidence="2 3" key="1">
    <citation type="submission" date="2020-08" db="EMBL/GenBank/DDBJ databases">
        <title>Clostridia isolated from Swiss meat.</title>
        <authorList>
            <person name="Wambui J."/>
            <person name="Stevens M.J.A."/>
            <person name="Stephan R."/>
        </authorList>
    </citation>
    <scope>NUCLEOTIDE SEQUENCE [LARGE SCALE GENOMIC DNA]</scope>
    <source>
        <strain evidence="2 3">CM001</strain>
    </source>
</reference>